<evidence type="ECO:0000313" key="2">
    <source>
        <dbReference type="EMBL" id="MBB5723951.1"/>
    </source>
</evidence>
<name>A0A7W9BNW0_9RHOB</name>
<dbReference type="EMBL" id="JACIJM010000017">
    <property type="protein sequence ID" value="MBB5723951.1"/>
    <property type="molecule type" value="Genomic_DNA"/>
</dbReference>
<sequence>MKILVLYFSTAAVFLVADVIGLRFIVKPVFDRHIGHLLADSFRVVPAALFYLGYVAGVLWFVSIPALRNGDPLAALLGGAALGLMAYGTYEFTNYATLQDWSAQQVMVDTLWGGVLTGVSAWAGVMIARAIG</sequence>
<dbReference type="AlphaFoldDB" id="A0A7W9BNW0"/>
<organism evidence="2 3">
    <name type="scientific">Yoonia ponticola</name>
    <dbReference type="NCBI Taxonomy" id="1524255"/>
    <lineage>
        <taxon>Bacteria</taxon>
        <taxon>Pseudomonadati</taxon>
        <taxon>Pseudomonadota</taxon>
        <taxon>Alphaproteobacteria</taxon>
        <taxon>Rhodobacterales</taxon>
        <taxon>Paracoccaceae</taxon>
        <taxon>Yoonia</taxon>
    </lineage>
</organism>
<proteinExistence type="predicted"/>
<keyword evidence="1" id="KW-1133">Transmembrane helix</keyword>
<dbReference type="RefSeq" id="WP_183531058.1">
    <property type="nucleotide sequence ID" value="NZ_JACIJM010000017.1"/>
</dbReference>
<comment type="caution">
    <text evidence="2">The sequence shown here is derived from an EMBL/GenBank/DDBJ whole genome shotgun (WGS) entry which is preliminary data.</text>
</comment>
<feature type="transmembrane region" description="Helical" evidence="1">
    <location>
        <begin position="73"/>
        <end position="90"/>
    </location>
</feature>
<keyword evidence="1" id="KW-0812">Transmembrane</keyword>
<gene>
    <name evidence="2" type="ORF">FHS72_003598</name>
</gene>
<reference evidence="2 3" key="1">
    <citation type="submission" date="2020-08" db="EMBL/GenBank/DDBJ databases">
        <title>Genomic Encyclopedia of Type Strains, Phase IV (KMG-IV): sequencing the most valuable type-strain genomes for metagenomic binning, comparative biology and taxonomic classification.</title>
        <authorList>
            <person name="Goeker M."/>
        </authorList>
    </citation>
    <scope>NUCLEOTIDE SEQUENCE [LARGE SCALE GENOMIC DNA]</scope>
    <source>
        <strain evidence="2 3">DSM 101064</strain>
    </source>
</reference>
<dbReference type="InterPro" id="IPR018687">
    <property type="entry name" value="DUF2177_membr"/>
</dbReference>
<keyword evidence="1" id="KW-0472">Membrane</keyword>
<evidence type="ECO:0000313" key="3">
    <source>
        <dbReference type="Proteomes" id="UP000535415"/>
    </source>
</evidence>
<evidence type="ECO:0000256" key="1">
    <source>
        <dbReference type="SAM" id="Phobius"/>
    </source>
</evidence>
<protein>
    <submittedName>
        <fullName evidence="2">Putative membrane protein</fullName>
    </submittedName>
</protein>
<feature type="transmembrane region" description="Helical" evidence="1">
    <location>
        <begin position="45"/>
        <end position="66"/>
    </location>
</feature>
<feature type="transmembrane region" description="Helical" evidence="1">
    <location>
        <begin position="110"/>
        <end position="131"/>
    </location>
</feature>
<dbReference type="Pfam" id="PF09945">
    <property type="entry name" value="DUF2177"/>
    <property type="match status" value="1"/>
</dbReference>
<dbReference type="Proteomes" id="UP000535415">
    <property type="component" value="Unassembled WGS sequence"/>
</dbReference>
<keyword evidence="3" id="KW-1185">Reference proteome</keyword>
<accession>A0A7W9BNW0</accession>